<proteinExistence type="predicted"/>
<reference evidence="2 3" key="1">
    <citation type="submission" date="2019-08" db="EMBL/GenBank/DDBJ databases">
        <title>A chromosome-level genome assembly, high-density linkage maps, and genome scans reveal the genomic architecture of hybrid incompatibilities underlying speciation via character displacement in darters (Percidae: Etheostominae).</title>
        <authorList>
            <person name="Moran R.L."/>
            <person name="Catchen J.M."/>
            <person name="Fuller R.C."/>
        </authorList>
    </citation>
    <scope>NUCLEOTIDE SEQUENCE [LARGE SCALE GENOMIC DNA]</scope>
    <source>
        <strain evidence="2">EspeVRDwgs_2016</strain>
        <tissue evidence="2">Muscle</tissue>
    </source>
</reference>
<name>A0A5J5CG69_9PERO</name>
<dbReference type="AlphaFoldDB" id="A0A5J5CG69"/>
<dbReference type="Proteomes" id="UP000327493">
    <property type="component" value="Unassembled WGS sequence"/>
</dbReference>
<evidence type="ECO:0000313" key="3">
    <source>
        <dbReference type="Proteomes" id="UP000327493"/>
    </source>
</evidence>
<gene>
    <name evidence="2" type="ORF">FQN60_000091</name>
</gene>
<dbReference type="EMBL" id="VOFY01000049">
    <property type="protein sequence ID" value="KAA8579060.1"/>
    <property type="molecule type" value="Genomic_DNA"/>
</dbReference>
<comment type="caution">
    <text evidence="2">The sequence shown here is derived from an EMBL/GenBank/DDBJ whole genome shotgun (WGS) entry which is preliminary data.</text>
</comment>
<sequence>MCCTIIPNNTAPDGKVTRALNQLKALSKEMHEASVTCGCCCIPCLRTMAGRLISAALSKEKATPPYSPEAGTFPLLILDGEGEENFDPDIDMEGPPKLERNRGYSSDNLAYQKIGRTTSSKECYAWPKPFSSHLKMP</sequence>
<evidence type="ECO:0000256" key="1">
    <source>
        <dbReference type="SAM" id="MobiDB-lite"/>
    </source>
</evidence>
<organism evidence="2 3">
    <name type="scientific">Etheostoma spectabile</name>
    <name type="common">orangethroat darter</name>
    <dbReference type="NCBI Taxonomy" id="54343"/>
    <lineage>
        <taxon>Eukaryota</taxon>
        <taxon>Metazoa</taxon>
        <taxon>Chordata</taxon>
        <taxon>Craniata</taxon>
        <taxon>Vertebrata</taxon>
        <taxon>Euteleostomi</taxon>
        <taxon>Actinopterygii</taxon>
        <taxon>Neopterygii</taxon>
        <taxon>Teleostei</taxon>
        <taxon>Neoteleostei</taxon>
        <taxon>Acanthomorphata</taxon>
        <taxon>Eupercaria</taxon>
        <taxon>Perciformes</taxon>
        <taxon>Percoidei</taxon>
        <taxon>Percidae</taxon>
        <taxon>Etheostomatinae</taxon>
        <taxon>Etheostoma</taxon>
    </lineage>
</organism>
<keyword evidence="3" id="KW-1185">Reference proteome</keyword>
<protein>
    <submittedName>
        <fullName evidence="2">Uncharacterized protein</fullName>
    </submittedName>
</protein>
<feature type="region of interest" description="Disordered" evidence="1">
    <location>
        <begin position="84"/>
        <end position="103"/>
    </location>
</feature>
<accession>A0A5J5CG69</accession>
<evidence type="ECO:0000313" key="2">
    <source>
        <dbReference type="EMBL" id="KAA8579060.1"/>
    </source>
</evidence>